<dbReference type="InterPro" id="IPR000253">
    <property type="entry name" value="FHA_dom"/>
</dbReference>
<dbReference type="RefSeq" id="WP_390209719.1">
    <property type="nucleotide sequence ID" value="NZ_JBHLXJ010000002.1"/>
</dbReference>
<name>A0ABV6I9U9_9BURK</name>
<organism evidence="2 3">
    <name type="scientific">Undibacterium danionis</name>
    <dbReference type="NCBI Taxonomy" id="1812100"/>
    <lineage>
        <taxon>Bacteria</taxon>
        <taxon>Pseudomonadati</taxon>
        <taxon>Pseudomonadota</taxon>
        <taxon>Betaproteobacteria</taxon>
        <taxon>Burkholderiales</taxon>
        <taxon>Oxalobacteraceae</taxon>
        <taxon>Undibacterium</taxon>
    </lineage>
</organism>
<evidence type="ECO:0000313" key="3">
    <source>
        <dbReference type="Proteomes" id="UP001589844"/>
    </source>
</evidence>
<dbReference type="Gene3D" id="2.60.200.20">
    <property type="match status" value="1"/>
</dbReference>
<evidence type="ECO:0000259" key="1">
    <source>
        <dbReference type="PROSITE" id="PS50006"/>
    </source>
</evidence>
<sequence>MDKTPALDLAPTLFTKALGAHATVSSLYLRFSGYDPRSAGGRQTLKLELCGELAPSIKELSFRFRSDLLSALEPERTLLRTPAGLWPPLLLSFSSKHKEHGQYPLEIELQYKEATGELHRWICTTTLLLPRANASLSEIHQVFLATQKNVRVVAEDGAIAKLNGLQQPHDAAHANLDIAIYAKDAAIAQLDMHNMLDTVATSPRENGKFNIGLSSIAWDEELLEVAVPSYQSLTGQSLASALPRQVKHHVASLSANNSPTIRLFALEQWVLGRRDAQASVANILLQHQDVALTKRISARHACLRRTETGALELIDTSRYGVVVDGQIVGKHQAQRLLVGMHIELCASIKGIVQLRVAQILPHAVMLEYIDGAKVVELLYLISPEILPDTNHHVDLNALVFFHHRGQFWHRDSQTQQDRQLDLDIDLSSCHESLRAYRYSHQSYPDLGS</sequence>
<keyword evidence="3" id="KW-1185">Reference proteome</keyword>
<dbReference type="SMART" id="SM00240">
    <property type="entry name" value="FHA"/>
    <property type="match status" value="1"/>
</dbReference>
<dbReference type="Proteomes" id="UP001589844">
    <property type="component" value="Unassembled WGS sequence"/>
</dbReference>
<comment type="caution">
    <text evidence="2">The sequence shown here is derived from an EMBL/GenBank/DDBJ whole genome shotgun (WGS) entry which is preliminary data.</text>
</comment>
<evidence type="ECO:0000313" key="2">
    <source>
        <dbReference type="EMBL" id="MFC0348604.1"/>
    </source>
</evidence>
<proteinExistence type="predicted"/>
<dbReference type="SUPFAM" id="SSF49879">
    <property type="entry name" value="SMAD/FHA domain"/>
    <property type="match status" value="1"/>
</dbReference>
<protein>
    <submittedName>
        <fullName evidence="2">FHA domain-containing protein</fullName>
    </submittedName>
</protein>
<gene>
    <name evidence="2" type="ORF">ACFFJH_02200</name>
</gene>
<feature type="domain" description="FHA" evidence="1">
    <location>
        <begin position="269"/>
        <end position="328"/>
    </location>
</feature>
<dbReference type="Pfam" id="PF00498">
    <property type="entry name" value="FHA"/>
    <property type="match status" value="1"/>
</dbReference>
<reference evidence="2 3" key="1">
    <citation type="submission" date="2024-09" db="EMBL/GenBank/DDBJ databases">
        <authorList>
            <person name="Sun Q."/>
            <person name="Mori K."/>
        </authorList>
    </citation>
    <scope>NUCLEOTIDE SEQUENCE [LARGE SCALE GENOMIC DNA]</scope>
    <source>
        <strain evidence="2 3">CCM 8677</strain>
    </source>
</reference>
<dbReference type="InterPro" id="IPR008984">
    <property type="entry name" value="SMAD_FHA_dom_sf"/>
</dbReference>
<dbReference type="PROSITE" id="PS50006">
    <property type="entry name" value="FHA_DOMAIN"/>
    <property type="match status" value="1"/>
</dbReference>
<accession>A0ABV6I9U9</accession>
<dbReference type="EMBL" id="JBHLXJ010000002">
    <property type="protein sequence ID" value="MFC0348604.1"/>
    <property type="molecule type" value="Genomic_DNA"/>
</dbReference>